<dbReference type="RefSeq" id="WP_315648666.1">
    <property type="nucleotide sequence ID" value="NZ_JAVXZY010000001.1"/>
</dbReference>
<protein>
    <submittedName>
        <fullName evidence="2">Uncharacterized protein</fullName>
    </submittedName>
</protein>
<evidence type="ECO:0000313" key="3">
    <source>
        <dbReference type="Proteomes" id="UP001246372"/>
    </source>
</evidence>
<evidence type="ECO:0000256" key="1">
    <source>
        <dbReference type="SAM" id="MobiDB-lite"/>
    </source>
</evidence>
<sequence>MNTETDPQSPAEPQNPAQGGSYMRDPVTGELTLVHATQPSTAAAQADGDAAQEA</sequence>
<comment type="caution">
    <text evidence="2">The sequence shown here is derived from an EMBL/GenBank/DDBJ whole genome shotgun (WGS) entry which is preliminary data.</text>
</comment>
<reference evidence="2" key="1">
    <citation type="submission" date="2023-09" db="EMBL/GenBank/DDBJ databases">
        <title>Paucibacter sp. APW11 Genome sequencing and assembly.</title>
        <authorList>
            <person name="Kim I."/>
        </authorList>
    </citation>
    <scope>NUCLEOTIDE SEQUENCE</scope>
    <source>
        <strain evidence="2">APW11</strain>
    </source>
</reference>
<accession>A0ABU3P705</accession>
<name>A0ABU3P705_9BURK</name>
<organism evidence="2 3">
    <name type="scientific">Roseateles aquae</name>
    <dbReference type="NCBI Taxonomy" id="3077235"/>
    <lineage>
        <taxon>Bacteria</taxon>
        <taxon>Pseudomonadati</taxon>
        <taxon>Pseudomonadota</taxon>
        <taxon>Betaproteobacteria</taxon>
        <taxon>Burkholderiales</taxon>
        <taxon>Sphaerotilaceae</taxon>
        <taxon>Roseateles</taxon>
    </lineage>
</organism>
<keyword evidence="3" id="KW-1185">Reference proteome</keyword>
<proteinExistence type="predicted"/>
<feature type="compositionally biased region" description="Polar residues" evidence="1">
    <location>
        <begin position="1"/>
        <end position="18"/>
    </location>
</feature>
<dbReference type="EMBL" id="JAVXZY010000001">
    <property type="protein sequence ID" value="MDT8998352.1"/>
    <property type="molecule type" value="Genomic_DNA"/>
</dbReference>
<feature type="compositionally biased region" description="Low complexity" evidence="1">
    <location>
        <begin position="42"/>
        <end position="54"/>
    </location>
</feature>
<feature type="region of interest" description="Disordered" evidence="1">
    <location>
        <begin position="1"/>
        <end position="54"/>
    </location>
</feature>
<gene>
    <name evidence="2" type="ORF">RQP53_03570</name>
</gene>
<dbReference type="Proteomes" id="UP001246372">
    <property type="component" value="Unassembled WGS sequence"/>
</dbReference>
<evidence type="ECO:0000313" key="2">
    <source>
        <dbReference type="EMBL" id="MDT8998352.1"/>
    </source>
</evidence>